<sequence length="123" mass="12551">MPRPVAELVAEPRHAGAVAGADALGEASGGDRLLVRIGVWTGADGRVTRARFRATTCASLIAYAEAACALLEGGRAPDALGADALRAEVAGVHPGHLDRAELVVAALRAAAVPRLRLTERSPA</sequence>
<dbReference type="Pfam" id="PF01592">
    <property type="entry name" value="NifU_N"/>
    <property type="match status" value="1"/>
</dbReference>
<feature type="domain" description="NIF system FeS cluster assembly NifU N-terminal" evidence="1">
    <location>
        <begin position="5"/>
        <end position="111"/>
    </location>
</feature>
<dbReference type="EMBL" id="AP025591">
    <property type="protein sequence ID" value="BDG01032.1"/>
    <property type="molecule type" value="Genomic_DNA"/>
</dbReference>
<reference evidence="3" key="1">
    <citation type="journal article" date="2022" name="Int. J. Syst. Evol. Microbiol.">
        <title>Anaeromyxobacter oryzae sp. nov., Anaeromyxobacter diazotrophicus sp. nov. and Anaeromyxobacter paludicola sp. nov., isolated from paddy soils.</title>
        <authorList>
            <person name="Itoh H."/>
            <person name="Xu Z."/>
            <person name="Mise K."/>
            <person name="Masuda Y."/>
            <person name="Ushijima N."/>
            <person name="Hayakawa C."/>
            <person name="Shiratori Y."/>
            <person name="Senoo K."/>
        </authorList>
    </citation>
    <scope>NUCLEOTIDE SEQUENCE [LARGE SCALE GENOMIC DNA]</scope>
    <source>
        <strain evidence="3">Red232</strain>
    </source>
</reference>
<gene>
    <name evidence="2" type="ORF">AMOR_00280</name>
</gene>
<proteinExistence type="predicted"/>
<organism evidence="2 3">
    <name type="scientific">Anaeromyxobacter oryzae</name>
    <dbReference type="NCBI Taxonomy" id="2918170"/>
    <lineage>
        <taxon>Bacteria</taxon>
        <taxon>Pseudomonadati</taxon>
        <taxon>Myxococcota</taxon>
        <taxon>Myxococcia</taxon>
        <taxon>Myxococcales</taxon>
        <taxon>Cystobacterineae</taxon>
        <taxon>Anaeromyxobacteraceae</taxon>
        <taxon>Anaeromyxobacter</taxon>
    </lineage>
</organism>
<evidence type="ECO:0000313" key="2">
    <source>
        <dbReference type="EMBL" id="BDG01032.1"/>
    </source>
</evidence>
<dbReference type="SUPFAM" id="SSF82649">
    <property type="entry name" value="SufE/NifU"/>
    <property type="match status" value="1"/>
</dbReference>
<name>A0ABM7WNI7_9BACT</name>
<protein>
    <recommendedName>
        <fullName evidence="1">NIF system FeS cluster assembly NifU N-terminal domain-containing protein</fullName>
    </recommendedName>
</protein>
<evidence type="ECO:0000313" key="3">
    <source>
        <dbReference type="Proteomes" id="UP001162891"/>
    </source>
</evidence>
<dbReference type="Gene3D" id="3.90.1010.10">
    <property type="match status" value="1"/>
</dbReference>
<dbReference type="RefSeq" id="WP_248357392.1">
    <property type="nucleotide sequence ID" value="NZ_AP025591.1"/>
</dbReference>
<evidence type="ECO:0000259" key="1">
    <source>
        <dbReference type="Pfam" id="PF01592"/>
    </source>
</evidence>
<dbReference type="Proteomes" id="UP001162891">
    <property type="component" value="Chromosome"/>
</dbReference>
<dbReference type="InterPro" id="IPR002871">
    <property type="entry name" value="NIF_FeS_clus_asmbl_NifU_N"/>
</dbReference>
<accession>A0ABM7WNI7</accession>
<keyword evidence="3" id="KW-1185">Reference proteome</keyword>